<evidence type="ECO:0000313" key="2">
    <source>
        <dbReference type="Proteomes" id="UP000265520"/>
    </source>
</evidence>
<sequence length="68" mass="7095">NDPLAISGPLKIIDPTRENTKFVLENIIIVSSPNADGAGDIGRCNPFAVRGVTGDGDGIRMFAVNGNL</sequence>
<protein>
    <submittedName>
        <fullName evidence="1">Uncharacterized protein</fullName>
    </submittedName>
</protein>
<dbReference type="AlphaFoldDB" id="A0A392Q126"/>
<dbReference type="Proteomes" id="UP000265520">
    <property type="component" value="Unassembled WGS sequence"/>
</dbReference>
<comment type="caution">
    <text evidence="1">The sequence shown here is derived from an EMBL/GenBank/DDBJ whole genome shotgun (WGS) entry which is preliminary data.</text>
</comment>
<reference evidence="1 2" key="1">
    <citation type="journal article" date="2018" name="Front. Plant Sci.">
        <title>Red Clover (Trifolium pratense) and Zigzag Clover (T. medium) - A Picture of Genomic Similarities and Differences.</title>
        <authorList>
            <person name="Dluhosova J."/>
            <person name="Istvanek J."/>
            <person name="Nedelnik J."/>
            <person name="Repkova J."/>
        </authorList>
    </citation>
    <scope>NUCLEOTIDE SEQUENCE [LARGE SCALE GENOMIC DNA]</scope>
    <source>
        <strain evidence="2">cv. 10/8</strain>
        <tissue evidence="1">Leaf</tissue>
    </source>
</reference>
<evidence type="ECO:0000313" key="1">
    <source>
        <dbReference type="EMBL" id="MCI17592.1"/>
    </source>
</evidence>
<proteinExistence type="predicted"/>
<organism evidence="1 2">
    <name type="scientific">Trifolium medium</name>
    <dbReference type="NCBI Taxonomy" id="97028"/>
    <lineage>
        <taxon>Eukaryota</taxon>
        <taxon>Viridiplantae</taxon>
        <taxon>Streptophyta</taxon>
        <taxon>Embryophyta</taxon>
        <taxon>Tracheophyta</taxon>
        <taxon>Spermatophyta</taxon>
        <taxon>Magnoliopsida</taxon>
        <taxon>eudicotyledons</taxon>
        <taxon>Gunneridae</taxon>
        <taxon>Pentapetalae</taxon>
        <taxon>rosids</taxon>
        <taxon>fabids</taxon>
        <taxon>Fabales</taxon>
        <taxon>Fabaceae</taxon>
        <taxon>Papilionoideae</taxon>
        <taxon>50 kb inversion clade</taxon>
        <taxon>NPAAA clade</taxon>
        <taxon>Hologalegina</taxon>
        <taxon>IRL clade</taxon>
        <taxon>Trifolieae</taxon>
        <taxon>Trifolium</taxon>
    </lineage>
</organism>
<dbReference type="EMBL" id="LXQA010106150">
    <property type="protein sequence ID" value="MCI17592.1"/>
    <property type="molecule type" value="Genomic_DNA"/>
</dbReference>
<name>A0A392Q126_9FABA</name>
<keyword evidence="2" id="KW-1185">Reference proteome</keyword>
<accession>A0A392Q126</accession>
<feature type="non-terminal residue" evidence="1">
    <location>
        <position position="1"/>
    </location>
</feature>